<evidence type="ECO:0000313" key="4">
    <source>
        <dbReference type="Proteomes" id="UP000752292"/>
    </source>
</evidence>
<dbReference type="Pfam" id="PF00108">
    <property type="entry name" value="Thiolase_N"/>
    <property type="match status" value="1"/>
</dbReference>
<dbReference type="PANTHER" id="PTHR42870:SF6">
    <property type="entry name" value="ACETYL-COA C-ACYLTRANSFERASE"/>
    <property type="match status" value="1"/>
</dbReference>
<evidence type="ECO:0000313" key="3">
    <source>
        <dbReference type="EMBL" id="MBI4251773.1"/>
    </source>
</evidence>
<evidence type="ECO:0000259" key="2">
    <source>
        <dbReference type="Pfam" id="PF22691"/>
    </source>
</evidence>
<sequence length="314" mass="33621">MRDVAVIGVGMHPFGKFLEKSLEDLARVAVWNAIEDAGVPPKEIQAAYVANSLGGLVTGQEGVRGQVILRAAGFSGIPIINVENACASGTTALRCGWMEVALGMHDVVLVLGVEKLFLPRTADSIRILMADAELRLMNMGFQFIGWYAMELRKYMAGYGWSKEHFAKVVEKNSFNGSLNPNAQHRAPLTVEQVLGSRLVADPLTLYMCAPMSDGAAAAVLCSRERAGRYTRRPLVEIAAIGLRSGRFADARGAARPSITTLAAKEAYERAGLGPEDVDVAEVHDAGAPSELYHYEDLGFCERGGGAALIEAGPT</sequence>
<dbReference type="InterPro" id="IPR016039">
    <property type="entry name" value="Thiolase-like"/>
</dbReference>
<dbReference type="CDD" id="cd00829">
    <property type="entry name" value="SCP-x_thiolase"/>
    <property type="match status" value="1"/>
</dbReference>
<dbReference type="AlphaFoldDB" id="A0A932ZU05"/>
<dbReference type="PANTHER" id="PTHR42870">
    <property type="entry name" value="ACETYL-COA C-ACETYLTRANSFERASE"/>
    <property type="match status" value="1"/>
</dbReference>
<accession>A0A932ZU05</accession>
<name>A0A932ZU05_UNCTE</name>
<dbReference type="SUPFAM" id="SSF53901">
    <property type="entry name" value="Thiolase-like"/>
    <property type="match status" value="2"/>
</dbReference>
<evidence type="ECO:0000259" key="1">
    <source>
        <dbReference type="Pfam" id="PF00108"/>
    </source>
</evidence>
<reference evidence="3" key="1">
    <citation type="submission" date="2020-07" db="EMBL/GenBank/DDBJ databases">
        <title>Huge and variable diversity of episymbiotic CPR bacteria and DPANN archaea in groundwater ecosystems.</title>
        <authorList>
            <person name="He C.Y."/>
            <person name="Keren R."/>
            <person name="Whittaker M."/>
            <person name="Farag I.F."/>
            <person name="Doudna J."/>
            <person name="Cate J.H.D."/>
            <person name="Banfield J.F."/>
        </authorList>
    </citation>
    <scope>NUCLEOTIDE SEQUENCE</scope>
    <source>
        <strain evidence="3">NC_groundwater_1370_Ag_S-0.2um_69_93</strain>
    </source>
</reference>
<dbReference type="InterPro" id="IPR055140">
    <property type="entry name" value="Thiolase_C_2"/>
</dbReference>
<comment type="caution">
    <text evidence="3">The sequence shown here is derived from an EMBL/GenBank/DDBJ whole genome shotgun (WGS) entry which is preliminary data.</text>
</comment>
<protein>
    <submittedName>
        <fullName evidence="3">Thiolase family protein</fullName>
    </submittedName>
</protein>
<dbReference type="Pfam" id="PF22691">
    <property type="entry name" value="Thiolase_C_1"/>
    <property type="match status" value="1"/>
</dbReference>
<dbReference type="Proteomes" id="UP000752292">
    <property type="component" value="Unassembled WGS sequence"/>
</dbReference>
<organism evidence="3 4">
    <name type="scientific">Tectimicrobiota bacterium</name>
    <dbReference type="NCBI Taxonomy" id="2528274"/>
    <lineage>
        <taxon>Bacteria</taxon>
        <taxon>Pseudomonadati</taxon>
        <taxon>Nitrospinota/Tectimicrobiota group</taxon>
        <taxon>Candidatus Tectimicrobiota</taxon>
    </lineage>
</organism>
<dbReference type="Gene3D" id="3.40.47.10">
    <property type="match status" value="1"/>
</dbReference>
<dbReference type="GO" id="GO:0016747">
    <property type="term" value="F:acyltransferase activity, transferring groups other than amino-acyl groups"/>
    <property type="evidence" value="ECO:0007669"/>
    <property type="project" value="InterPro"/>
</dbReference>
<feature type="domain" description="Thiolase C-terminal" evidence="2">
    <location>
        <begin position="260"/>
        <end position="312"/>
    </location>
</feature>
<proteinExistence type="predicted"/>
<gene>
    <name evidence="3" type="ORF">HY618_04875</name>
</gene>
<feature type="domain" description="Thiolase N-terminal" evidence="1">
    <location>
        <begin position="4"/>
        <end position="223"/>
    </location>
</feature>
<dbReference type="InterPro" id="IPR020616">
    <property type="entry name" value="Thiolase_N"/>
</dbReference>
<dbReference type="EMBL" id="JACQRX010000211">
    <property type="protein sequence ID" value="MBI4251773.1"/>
    <property type="molecule type" value="Genomic_DNA"/>
</dbReference>